<dbReference type="EMBL" id="JYNY01000495">
    <property type="protein sequence ID" value="KJJ83736.1"/>
    <property type="molecule type" value="Genomic_DNA"/>
</dbReference>
<comment type="caution">
    <text evidence="5">The sequence shown here is derived from an EMBL/GenBank/DDBJ whole genome shotgun (WGS) entry which is preliminary data.</text>
</comment>
<name>A0A0F0CQF3_9BACT</name>
<dbReference type="GO" id="GO:0009295">
    <property type="term" value="C:nucleoid"/>
    <property type="evidence" value="ECO:0007669"/>
    <property type="project" value="TreeGrafter"/>
</dbReference>
<evidence type="ECO:0000313" key="6">
    <source>
        <dbReference type="Proteomes" id="UP000033428"/>
    </source>
</evidence>
<protein>
    <recommendedName>
        <fullName evidence="2 3">Single-stranded DNA-binding protein</fullName>
        <shortName evidence="2">SSB</shortName>
    </recommendedName>
</protein>
<evidence type="ECO:0000256" key="3">
    <source>
        <dbReference type="PIRNR" id="PIRNR002070"/>
    </source>
</evidence>
<dbReference type="GO" id="GO:0003697">
    <property type="term" value="F:single-stranded DNA binding"/>
    <property type="evidence" value="ECO:0007669"/>
    <property type="project" value="UniProtKB-UniRule"/>
</dbReference>
<dbReference type="NCBIfam" id="TIGR00621">
    <property type="entry name" value="ssb"/>
    <property type="match status" value="1"/>
</dbReference>
<dbReference type="InterPro" id="IPR011344">
    <property type="entry name" value="ssDNA-bd"/>
</dbReference>
<reference evidence="5 6" key="1">
    <citation type="submission" date="2015-02" db="EMBL/GenBank/DDBJ databases">
        <title>Single-cell genomics of uncultivated deep-branching MTB reveals a conserved set of magnetosome genes.</title>
        <authorList>
            <person name="Kolinko S."/>
            <person name="Richter M."/>
            <person name="Glockner F.O."/>
            <person name="Brachmann A."/>
            <person name="Schuler D."/>
        </authorList>
    </citation>
    <scope>NUCLEOTIDE SEQUENCE [LARGE SCALE GENOMIC DNA]</scope>
    <source>
        <strain evidence="5">SKK-01</strain>
    </source>
</reference>
<dbReference type="HAMAP" id="MF_00984">
    <property type="entry name" value="SSB"/>
    <property type="match status" value="1"/>
</dbReference>
<dbReference type="Proteomes" id="UP000033428">
    <property type="component" value="Unassembled WGS sequence"/>
</dbReference>
<accession>A0A0F0CQF3</accession>
<comment type="caution">
    <text evidence="2">Lacks conserved residue(s) required for the propagation of feature annotation.</text>
</comment>
<comment type="subunit">
    <text evidence="2">Homotetramer.</text>
</comment>
<evidence type="ECO:0000256" key="4">
    <source>
        <dbReference type="SAM" id="MobiDB-lite"/>
    </source>
</evidence>
<dbReference type="PANTHER" id="PTHR10302:SF27">
    <property type="entry name" value="SINGLE-STRANDED DNA-BINDING PROTEIN"/>
    <property type="match status" value="1"/>
</dbReference>
<evidence type="ECO:0000256" key="2">
    <source>
        <dbReference type="HAMAP-Rule" id="MF_00984"/>
    </source>
</evidence>
<dbReference type="PIRSF" id="PIRSF002070">
    <property type="entry name" value="SSB"/>
    <property type="match status" value="1"/>
</dbReference>
<dbReference type="PANTHER" id="PTHR10302">
    <property type="entry name" value="SINGLE-STRANDED DNA-BINDING PROTEIN"/>
    <property type="match status" value="1"/>
</dbReference>
<proteinExistence type="inferred from homology"/>
<dbReference type="AlphaFoldDB" id="A0A0F0CQF3"/>
<organism evidence="5 6">
    <name type="scientific">Candidatus Omnitrophus magneticus</name>
    <dbReference type="NCBI Taxonomy" id="1609969"/>
    <lineage>
        <taxon>Bacteria</taxon>
        <taxon>Pseudomonadati</taxon>
        <taxon>Candidatus Omnitrophota</taxon>
        <taxon>Candidatus Omnitrophus</taxon>
    </lineage>
</organism>
<feature type="region of interest" description="Disordered" evidence="4">
    <location>
        <begin position="108"/>
        <end position="161"/>
    </location>
</feature>
<evidence type="ECO:0000256" key="1">
    <source>
        <dbReference type="ARBA" id="ARBA00023125"/>
    </source>
</evidence>
<dbReference type="GO" id="GO:0006260">
    <property type="term" value="P:DNA replication"/>
    <property type="evidence" value="ECO:0007669"/>
    <property type="project" value="InterPro"/>
</dbReference>
<sequence length="161" mass="17620">MAGSLNKVIIMGNLTRDPEIRYVPSGTAVTSFTVAVNRVYKDKSGEKKEDPSFIRVVVWGKMAEVCGEYLTKGRMVLVEGRLQSRSWETADKQKRSIIEVVAENVQFMGSKDRKDDSQGSTGGHSGSEKHNSSGPQVESVDLDADFYPSNETPNGGDSVPF</sequence>
<dbReference type="InterPro" id="IPR000424">
    <property type="entry name" value="Primosome_PriB/ssb"/>
</dbReference>
<keyword evidence="6" id="KW-1185">Reference proteome</keyword>
<dbReference type="InterPro" id="IPR012340">
    <property type="entry name" value="NA-bd_OB-fold"/>
</dbReference>
<keyword evidence="1 2" id="KW-0238">DNA-binding</keyword>
<dbReference type="CDD" id="cd04496">
    <property type="entry name" value="SSB_OBF"/>
    <property type="match status" value="1"/>
</dbReference>
<evidence type="ECO:0000313" key="5">
    <source>
        <dbReference type="EMBL" id="KJJ83736.1"/>
    </source>
</evidence>
<dbReference type="Gene3D" id="2.40.50.140">
    <property type="entry name" value="Nucleic acid-binding proteins"/>
    <property type="match status" value="1"/>
</dbReference>
<dbReference type="Pfam" id="PF00436">
    <property type="entry name" value="SSB"/>
    <property type="match status" value="1"/>
</dbReference>
<dbReference type="SUPFAM" id="SSF50249">
    <property type="entry name" value="Nucleic acid-binding proteins"/>
    <property type="match status" value="1"/>
</dbReference>
<dbReference type="PROSITE" id="PS50935">
    <property type="entry name" value="SSB"/>
    <property type="match status" value="1"/>
</dbReference>
<gene>
    <name evidence="5" type="ORF">OMAG_002395</name>
</gene>